<keyword evidence="3" id="KW-1185">Reference proteome</keyword>
<comment type="caution">
    <text evidence="2">The sequence shown here is derived from an EMBL/GenBank/DDBJ whole genome shotgun (WGS) entry which is preliminary data.</text>
</comment>
<dbReference type="Proteomes" id="UP001316803">
    <property type="component" value="Unassembled WGS sequence"/>
</dbReference>
<evidence type="ECO:0000256" key="1">
    <source>
        <dbReference type="SAM" id="SignalP"/>
    </source>
</evidence>
<keyword evidence="1" id="KW-0732">Signal</keyword>
<sequence length="184" mass="19496">MSSINFRGATSLSLFTLLTSATPAPHSGIFQRQHEARVDQPMVNAIWSNSDSITPDLGGGSQITHGGGFSLIDDHGNVIYNDDSPANQSPCLTNDASRATFILSGSCFGEHGYAFSCRAGFSGNPELCRVETEDQSVLLGEAEGNEDADFYGIFATNEGYCGLSFPLALPEGCTPDSDWSVTKA</sequence>
<evidence type="ECO:0000313" key="3">
    <source>
        <dbReference type="Proteomes" id="UP001316803"/>
    </source>
</evidence>
<accession>A0AAN8E8B9</accession>
<feature type="signal peptide" evidence="1">
    <location>
        <begin position="1"/>
        <end position="21"/>
    </location>
</feature>
<gene>
    <name evidence="2" type="ORF">OHC33_010218</name>
</gene>
<reference evidence="2 3" key="1">
    <citation type="submission" date="2022-12" db="EMBL/GenBank/DDBJ databases">
        <title>Genomic features and morphological characterization of a novel Knufia sp. strain isolated from spacecraft assembly facility.</title>
        <authorList>
            <person name="Teixeira M."/>
            <person name="Chander A.M."/>
            <person name="Stajich J.E."/>
            <person name="Venkateswaran K."/>
        </authorList>
    </citation>
    <scope>NUCLEOTIDE SEQUENCE [LARGE SCALE GENOMIC DNA]</scope>
    <source>
        <strain evidence="2 3">FJI-L2-BK-P2</strain>
    </source>
</reference>
<evidence type="ECO:0000313" key="2">
    <source>
        <dbReference type="EMBL" id="KAK5948794.1"/>
    </source>
</evidence>
<organism evidence="2 3">
    <name type="scientific">Knufia fluminis</name>
    <dbReference type="NCBI Taxonomy" id="191047"/>
    <lineage>
        <taxon>Eukaryota</taxon>
        <taxon>Fungi</taxon>
        <taxon>Dikarya</taxon>
        <taxon>Ascomycota</taxon>
        <taxon>Pezizomycotina</taxon>
        <taxon>Eurotiomycetes</taxon>
        <taxon>Chaetothyriomycetidae</taxon>
        <taxon>Chaetothyriales</taxon>
        <taxon>Trichomeriaceae</taxon>
        <taxon>Knufia</taxon>
    </lineage>
</organism>
<dbReference type="EMBL" id="JAKLMC020000043">
    <property type="protein sequence ID" value="KAK5948794.1"/>
    <property type="molecule type" value="Genomic_DNA"/>
</dbReference>
<protein>
    <submittedName>
        <fullName evidence="2">Uncharacterized protein</fullName>
    </submittedName>
</protein>
<proteinExistence type="predicted"/>
<name>A0AAN8E8B9_9EURO</name>
<feature type="chain" id="PRO_5042905611" evidence="1">
    <location>
        <begin position="22"/>
        <end position="184"/>
    </location>
</feature>
<dbReference type="AlphaFoldDB" id="A0AAN8E8B9"/>